<sequence length="307" mass="31671">MKTRRIAGMIGGGLALALALFAGISLSDRKDGDDRDTASGPVSPVAASLTPVSFTRVSETQTAEGAVLRLSGLAEPASVIALLDRGERILQVRASAQGVWSAMVDVSGQGMAIEAILYDTSVQTGGAVEITSATSIRGVETIFRIHRPTEEQPDAPALIMISAPGAPTRLIQSPFGGIPASGPLAIGAVDYDDAGGVIFSGLSEVQGSVRLSVANAVIGDTRVGPDGRWAYIASSVMPLGEYAVRAELIDGPGAGANVSVPFERLPPLPATESDDGTLSVSFEPFRWQIRRSLIGGGMQSTAIFAPE</sequence>
<keyword evidence="2" id="KW-1185">Reference proteome</keyword>
<accession>A0ABQ5V0G7</accession>
<gene>
    <name evidence="1" type="ORF">GCM10007854_19510</name>
</gene>
<dbReference type="RefSeq" id="WP_284372107.1">
    <property type="nucleotide sequence ID" value="NZ_BSNJ01000004.1"/>
</dbReference>
<proteinExistence type="predicted"/>
<reference evidence="1" key="2">
    <citation type="submission" date="2023-01" db="EMBL/GenBank/DDBJ databases">
        <title>Draft genome sequence of Algimonas porphyrae strain NBRC 108216.</title>
        <authorList>
            <person name="Sun Q."/>
            <person name="Mori K."/>
        </authorList>
    </citation>
    <scope>NUCLEOTIDE SEQUENCE</scope>
    <source>
        <strain evidence="1">NBRC 108216</strain>
    </source>
</reference>
<organism evidence="1 2">
    <name type="scientific">Algimonas porphyrae</name>
    <dbReference type="NCBI Taxonomy" id="1128113"/>
    <lineage>
        <taxon>Bacteria</taxon>
        <taxon>Pseudomonadati</taxon>
        <taxon>Pseudomonadota</taxon>
        <taxon>Alphaproteobacteria</taxon>
        <taxon>Maricaulales</taxon>
        <taxon>Robiginitomaculaceae</taxon>
        <taxon>Algimonas</taxon>
    </lineage>
</organism>
<protein>
    <recommendedName>
        <fullName evidence="3">Bacterial spore germination immunoglobulin-like domain-containing protein</fullName>
    </recommendedName>
</protein>
<evidence type="ECO:0000313" key="1">
    <source>
        <dbReference type="EMBL" id="GLQ20996.1"/>
    </source>
</evidence>
<dbReference type="Proteomes" id="UP001161390">
    <property type="component" value="Unassembled WGS sequence"/>
</dbReference>
<name>A0ABQ5V0G7_9PROT</name>
<evidence type="ECO:0000313" key="2">
    <source>
        <dbReference type="Proteomes" id="UP001161390"/>
    </source>
</evidence>
<dbReference type="EMBL" id="BSNJ01000004">
    <property type="protein sequence ID" value="GLQ20996.1"/>
    <property type="molecule type" value="Genomic_DNA"/>
</dbReference>
<reference evidence="1" key="1">
    <citation type="journal article" date="2014" name="Int. J. Syst. Evol. Microbiol.">
        <title>Complete genome of a new Firmicutes species belonging to the dominant human colonic microbiota ('Ruminococcus bicirculans') reveals two chromosomes and a selective capacity to utilize plant glucans.</title>
        <authorList>
            <consortium name="NISC Comparative Sequencing Program"/>
            <person name="Wegmann U."/>
            <person name="Louis P."/>
            <person name="Goesmann A."/>
            <person name="Henrissat B."/>
            <person name="Duncan S.H."/>
            <person name="Flint H.J."/>
        </authorList>
    </citation>
    <scope>NUCLEOTIDE SEQUENCE</scope>
    <source>
        <strain evidence="1">NBRC 108216</strain>
    </source>
</reference>
<evidence type="ECO:0008006" key="3">
    <source>
        <dbReference type="Google" id="ProtNLM"/>
    </source>
</evidence>
<comment type="caution">
    <text evidence="1">The sequence shown here is derived from an EMBL/GenBank/DDBJ whole genome shotgun (WGS) entry which is preliminary data.</text>
</comment>